<evidence type="ECO:0000256" key="15">
    <source>
        <dbReference type="SAM" id="Phobius"/>
    </source>
</evidence>
<comment type="subcellular location">
    <subcellularLocation>
        <location evidence="1">Cell membrane</location>
        <topology evidence="1">Multi-pass membrane protein</topology>
    </subcellularLocation>
</comment>
<dbReference type="PROSITE" id="PS00018">
    <property type="entry name" value="EF_HAND_1"/>
    <property type="match status" value="1"/>
</dbReference>
<dbReference type="Proteomes" id="UP000186817">
    <property type="component" value="Unassembled WGS sequence"/>
</dbReference>
<feature type="transmembrane region" description="Helical" evidence="15">
    <location>
        <begin position="648"/>
        <end position="670"/>
    </location>
</feature>
<evidence type="ECO:0000256" key="7">
    <source>
        <dbReference type="ARBA" id="ARBA00023065"/>
    </source>
</evidence>
<keyword evidence="16" id="KW-0732">Signal</keyword>
<feature type="signal peptide" evidence="16">
    <location>
        <begin position="1"/>
        <end position="20"/>
    </location>
</feature>
<keyword evidence="10" id="KW-0325">Glycoprotein</keyword>
<dbReference type="PANTHER" id="PTHR12424">
    <property type="entry name" value="TWEETY-RELATED"/>
    <property type="match status" value="1"/>
</dbReference>
<feature type="transmembrane region" description="Helical" evidence="15">
    <location>
        <begin position="432"/>
        <end position="454"/>
    </location>
</feature>
<evidence type="ECO:0000256" key="3">
    <source>
        <dbReference type="ARBA" id="ARBA00022448"/>
    </source>
</evidence>
<evidence type="ECO:0000256" key="2">
    <source>
        <dbReference type="ARBA" id="ARBA00009849"/>
    </source>
</evidence>
<comment type="caution">
    <text evidence="17">The sequence shown here is derived from an EMBL/GenBank/DDBJ whole genome shotgun (WGS) entry which is preliminary data.</text>
</comment>
<evidence type="ECO:0000256" key="13">
    <source>
        <dbReference type="SAM" id="Coils"/>
    </source>
</evidence>
<sequence length="1660" mass="179633">MGNRAQLFIAWTACLCGAFASTELAPKPDKLHRDFHNVFVFGILTLVAAWVAKVVYQLARAVELNVRLSRARSLQLEAMSIYVNDFQMLIRQHFNQILRLRRTVPPKPVTRHELTTHVHPESISCLWVGEEDSGGGPMGFGVEFDIDASAPCCVRLYWGLSAQACSEFVQRSQAPEHSSRRHASTSSALRSLRGRWTGRTACANPETTRSLLEMEELGSAAASGAAETSASTWTASQPSASDANEEPPFTSSSFFAQSRDFFLPAGCGQRYVTPAGDLIHPGVLKFDMGASWLRPGQSGNAAELPAIIPLAIVVLSSGRSGSGNAAHAMQGRSVLETRGQISLVKFQSRTHNEGNSPYHTAEIFRQFCFGDSNIVFDVQGIFGFEDAGESDCMICYARPKNVVLLPCRVSEPWVEQFTLEGFWPFLLAGGSLLWQTLCLLTGLAVSAALIYVYANDAVPRPFFGLKMPSAPGIQEAHLYWGAFAVAASLTAVMLLSCAVNFSSGFGGSAFSWASAEVMTLSQDIATCVQDVQGVVGAAGTVKKDLDGLFEICPPAIEQMLGSSVSQAKGHIAAAKTEAGLTVKALQDLPGLLQNAAFEISEMSGWLPLLAGLSLIAVLVCGLAVGIYFLASKNATVNNHLMKKLSPRVLTLVLPVCASVAILLLCVAATVELSTAGSIVGFCRAEGGPDQQVLELTAQTAGQTSSSYGFAEYYLTGEVKNPVTQHLQSAQKSVANSLSWLDEYRNALAQTCPKWEAERVYGDLTKLELSLNVSESVLKPSNLYQHYKDAVHVAACSGGSSGLATLATVQMFLGAVCLPFLIVTASWVLDFLSGGGASYQKLGAEDGQSSDDDASARKKDDLNALYYVVYAFSVVIFAVGTWMYLVPQPGVVRPITGTLLFGCGVFLMMNSDLIVTYFLLHEQVEELKKNNEGYQQNLDNEAQQVRDLRRAQKGFDEIDRRFGHDVDRAMKEIKVMQTTARSQVGMTIGKMVKLYLDADGDKRISDAELNEAMETMADIFGAVVKGLRTERLPRMKETIRGHRSFTKDGTIPLDAFSKAFEITLFVPDAKQVGQSVKTVLDDAEIKTAARAAKRVRELGSDAVAVASDGPSSALYDCIDAVLADLVTSTEDLVFFDDPNHETFPEVSLALQTHASLEEPLQLAICSTLGVWGIGVGPTPDARTATSKLAVAAMIALKAAETGDVPDLSAYPDFSDFVGGVQPPICVERITTSTLAVPDTFQRLERWSSLHKRQGECVPQLIVREEELFVELQQSLQRACGGKSVPNDVSEAELAVDEDEDKDETGEEARSMEPTTGFFEDELRGYGLLEAAALHNQERQQILTLTIGCPASSSHDVRRGLGAATTADTLGMVAGACQRGLLPPADAYWQNWNPDPYGDAKWAYYGKAPDACPTGKAATEVPTARILDFESADVPADTSEELWGLVQKEAKALAPLVRPHGRVGRKAPLEVALLVPHPSRRASPEVSHMRRRKTLQQARDAVQKARQDTASSSAQTGAKDMDGGKFGFKGKGAKGPKAKGKAASRGTPLKLKFKYLQDHAVETVVSRRVAGEDPRIHLQPRLAMLIPGKIKNIPVKEEDLRGERQTVVRSGGNEQVVKNNSEHTRIQHDACWIAEEETQDSVRWLGIPPQLLLAWAIQCSFG</sequence>
<keyword evidence="12" id="KW-0407">Ion channel</keyword>
<feature type="region of interest" description="Disordered" evidence="14">
    <location>
        <begin position="1478"/>
        <end position="1543"/>
    </location>
</feature>
<keyword evidence="9" id="KW-0869">Chloride channel</keyword>
<dbReference type="GO" id="GO:0005886">
    <property type="term" value="C:plasma membrane"/>
    <property type="evidence" value="ECO:0007669"/>
    <property type="project" value="UniProtKB-SubCell"/>
</dbReference>
<evidence type="ECO:0000256" key="16">
    <source>
        <dbReference type="SAM" id="SignalP"/>
    </source>
</evidence>
<reference evidence="17 18" key="1">
    <citation type="submission" date="2016-02" db="EMBL/GenBank/DDBJ databases">
        <title>Genome analysis of coral dinoflagellate symbionts highlights evolutionary adaptations to a symbiotic lifestyle.</title>
        <authorList>
            <person name="Aranda M."/>
            <person name="Li Y."/>
            <person name="Liew Y.J."/>
            <person name="Baumgarten S."/>
            <person name="Simakov O."/>
            <person name="Wilson M."/>
            <person name="Piel J."/>
            <person name="Ashoor H."/>
            <person name="Bougouffa S."/>
            <person name="Bajic V.B."/>
            <person name="Ryu T."/>
            <person name="Ravasi T."/>
            <person name="Bayer T."/>
            <person name="Micklem G."/>
            <person name="Kim H."/>
            <person name="Bhak J."/>
            <person name="Lajeunesse T.C."/>
            <person name="Voolstra C.R."/>
        </authorList>
    </citation>
    <scope>NUCLEOTIDE SEQUENCE [LARGE SCALE GENOMIC DNA]</scope>
    <source>
        <strain evidence="17 18">CCMP2467</strain>
    </source>
</reference>
<evidence type="ECO:0000256" key="5">
    <source>
        <dbReference type="ARBA" id="ARBA00022692"/>
    </source>
</evidence>
<keyword evidence="7" id="KW-0406">Ion transport</keyword>
<organism evidence="17 18">
    <name type="scientific">Symbiodinium microadriaticum</name>
    <name type="common">Dinoflagellate</name>
    <name type="synonym">Zooxanthella microadriatica</name>
    <dbReference type="NCBI Taxonomy" id="2951"/>
    <lineage>
        <taxon>Eukaryota</taxon>
        <taxon>Sar</taxon>
        <taxon>Alveolata</taxon>
        <taxon>Dinophyceae</taxon>
        <taxon>Suessiales</taxon>
        <taxon>Symbiodiniaceae</taxon>
        <taxon>Symbiodinium</taxon>
    </lineage>
</organism>
<keyword evidence="3" id="KW-0813">Transport</keyword>
<feature type="region of interest" description="Disordered" evidence="14">
    <location>
        <begin position="223"/>
        <end position="249"/>
    </location>
</feature>
<feature type="chain" id="PRO_5013226195" evidence="16">
    <location>
        <begin position="21"/>
        <end position="1660"/>
    </location>
</feature>
<dbReference type="GO" id="GO:0005229">
    <property type="term" value="F:intracellularly calcium-gated chloride channel activity"/>
    <property type="evidence" value="ECO:0007669"/>
    <property type="project" value="TreeGrafter"/>
</dbReference>
<keyword evidence="8 15" id="KW-0472">Membrane</keyword>
<dbReference type="OrthoDB" id="1711136at2759"/>
<evidence type="ECO:0000256" key="9">
    <source>
        <dbReference type="ARBA" id="ARBA00023173"/>
    </source>
</evidence>
<keyword evidence="11" id="KW-0868">Chloride</keyword>
<comment type="similarity">
    <text evidence="2">Belongs to the tweety family.</text>
</comment>
<evidence type="ECO:0000313" key="18">
    <source>
        <dbReference type="Proteomes" id="UP000186817"/>
    </source>
</evidence>
<evidence type="ECO:0000256" key="10">
    <source>
        <dbReference type="ARBA" id="ARBA00023180"/>
    </source>
</evidence>
<keyword evidence="18" id="KW-1185">Reference proteome</keyword>
<proteinExistence type="inferred from homology"/>
<dbReference type="GO" id="GO:0034707">
    <property type="term" value="C:chloride channel complex"/>
    <property type="evidence" value="ECO:0007669"/>
    <property type="project" value="UniProtKB-KW"/>
</dbReference>
<evidence type="ECO:0000256" key="6">
    <source>
        <dbReference type="ARBA" id="ARBA00022989"/>
    </source>
</evidence>
<feature type="transmembrane region" description="Helical" evidence="15">
    <location>
        <begin position="810"/>
        <end position="828"/>
    </location>
</feature>
<accession>A0A1Q9CS09</accession>
<keyword evidence="5 15" id="KW-0812">Transmembrane</keyword>
<evidence type="ECO:0000256" key="11">
    <source>
        <dbReference type="ARBA" id="ARBA00023214"/>
    </source>
</evidence>
<gene>
    <name evidence="17" type="ORF">AK812_SmicGene33263</name>
</gene>
<dbReference type="GO" id="GO:0072320">
    <property type="term" value="F:volume-sensitive chloride channel activity"/>
    <property type="evidence" value="ECO:0007669"/>
    <property type="project" value="TreeGrafter"/>
</dbReference>
<dbReference type="PANTHER" id="PTHR12424:SF8">
    <property type="entry name" value="PROTEIN TWEETY"/>
    <property type="match status" value="1"/>
</dbReference>
<evidence type="ECO:0000256" key="1">
    <source>
        <dbReference type="ARBA" id="ARBA00004651"/>
    </source>
</evidence>
<evidence type="ECO:0000256" key="4">
    <source>
        <dbReference type="ARBA" id="ARBA00022475"/>
    </source>
</evidence>
<dbReference type="EMBL" id="LSRX01000960">
    <property type="protein sequence ID" value="OLP85713.1"/>
    <property type="molecule type" value="Genomic_DNA"/>
</dbReference>
<evidence type="ECO:0000313" key="17">
    <source>
        <dbReference type="EMBL" id="OLP85713.1"/>
    </source>
</evidence>
<keyword evidence="4" id="KW-1003">Cell membrane</keyword>
<feature type="transmembrane region" description="Helical" evidence="15">
    <location>
        <begin position="863"/>
        <end position="885"/>
    </location>
</feature>
<dbReference type="InterPro" id="IPR018247">
    <property type="entry name" value="EF_Hand_1_Ca_BS"/>
</dbReference>
<evidence type="ECO:0000256" key="12">
    <source>
        <dbReference type="ARBA" id="ARBA00023303"/>
    </source>
</evidence>
<feature type="transmembrane region" description="Helical" evidence="15">
    <location>
        <begin position="605"/>
        <end position="628"/>
    </location>
</feature>
<feature type="transmembrane region" description="Helical" evidence="15">
    <location>
        <begin position="36"/>
        <end position="56"/>
    </location>
</feature>
<name>A0A1Q9CS09_SYMMI</name>
<feature type="compositionally biased region" description="Basic residues" evidence="14">
    <location>
        <begin position="1529"/>
        <end position="1540"/>
    </location>
</feature>
<feature type="compositionally biased region" description="Low complexity" evidence="14">
    <location>
        <begin position="223"/>
        <end position="236"/>
    </location>
</feature>
<keyword evidence="13" id="KW-0175">Coiled coil</keyword>
<dbReference type="InterPro" id="IPR006990">
    <property type="entry name" value="Tweety"/>
</dbReference>
<evidence type="ECO:0000256" key="8">
    <source>
        <dbReference type="ARBA" id="ARBA00023136"/>
    </source>
</evidence>
<evidence type="ECO:0000256" key="14">
    <source>
        <dbReference type="SAM" id="MobiDB-lite"/>
    </source>
</evidence>
<feature type="transmembrane region" description="Helical" evidence="15">
    <location>
        <begin position="478"/>
        <end position="501"/>
    </location>
</feature>
<protein>
    <submittedName>
        <fullName evidence="17">Uncharacterized protein</fullName>
    </submittedName>
</protein>
<keyword evidence="6 15" id="KW-1133">Transmembrane helix</keyword>
<feature type="coiled-coil region" evidence="13">
    <location>
        <begin position="916"/>
        <end position="950"/>
    </location>
</feature>